<gene>
    <name evidence="4" type="ORF">SAMN02745205_00853</name>
</gene>
<protein>
    <submittedName>
        <fullName evidence="4">Poly-gamma-glutamate synthesis protein (Capsule biosynthesis protein)</fullName>
    </submittedName>
</protein>
<evidence type="ECO:0000256" key="1">
    <source>
        <dbReference type="ARBA" id="ARBA00005662"/>
    </source>
</evidence>
<comment type="similarity">
    <text evidence="1">Belongs to the CapA family.</text>
</comment>
<dbReference type="EMBL" id="FUWL01000005">
    <property type="protein sequence ID" value="SJZ45110.1"/>
    <property type="molecule type" value="Genomic_DNA"/>
</dbReference>
<dbReference type="PANTHER" id="PTHR33393">
    <property type="entry name" value="POLYGLUTAMINE SYNTHESIS ACCESSORY PROTEIN RV0574C-RELATED"/>
    <property type="match status" value="1"/>
</dbReference>
<accession>A0A1T4KRX8</accession>
<dbReference type="SUPFAM" id="SSF56300">
    <property type="entry name" value="Metallo-dependent phosphatases"/>
    <property type="match status" value="1"/>
</dbReference>
<feature type="domain" description="Capsule synthesis protein CapA" evidence="3">
    <location>
        <begin position="46"/>
        <end position="292"/>
    </location>
</feature>
<dbReference type="InterPro" id="IPR029052">
    <property type="entry name" value="Metallo-depent_PP-like"/>
</dbReference>
<feature type="chain" id="PRO_5010551027" evidence="2">
    <location>
        <begin position="23"/>
        <end position="381"/>
    </location>
</feature>
<dbReference type="PANTHER" id="PTHR33393:SF12">
    <property type="entry name" value="CAPSULE BIOSYNTHESIS PROTEIN CAPA"/>
    <property type="match status" value="1"/>
</dbReference>
<dbReference type="AlphaFoldDB" id="A0A1T4KRX8"/>
<keyword evidence="2" id="KW-0732">Signal</keyword>
<feature type="signal peptide" evidence="2">
    <location>
        <begin position="1"/>
        <end position="22"/>
    </location>
</feature>
<dbReference type="Proteomes" id="UP000189956">
    <property type="component" value="Unassembled WGS sequence"/>
</dbReference>
<dbReference type="CDD" id="cd07381">
    <property type="entry name" value="MPP_CapA"/>
    <property type="match status" value="1"/>
</dbReference>
<reference evidence="4 5" key="1">
    <citation type="submission" date="2017-02" db="EMBL/GenBank/DDBJ databases">
        <authorList>
            <person name="Peterson S.W."/>
        </authorList>
    </citation>
    <scope>NUCLEOTIDE SEQUENCE [LARGE SCALE GENOMIC DNA]</scope>
    <source>
        <strain evidence="4 5">ATCC 700135</strain>
    </source>
</reference>
<sequence>MRFSTIYQPLLSVFVVFSLLYACSSTTDKTKTQESLSEGQDTLTATLYFAGDIMMHLPQVKSATIAPEKYDIHQNYKHIAPYVKEADLSIANLETTFGGKPYRGYPQFSSPDTLAHALKDAGFDVLTTANNHCVDRGKHGLLRTLDILDKVGLKHTGTYRDSIERAQEHPLQLKINGLNLAVLSYTYGTNGIPVPTPTVVNLIDTLMTQEVKRIKDTETQDFIIVCIHWGNEYERKESRYQKALAKQLFEAGADLIIGSHPHVVQSAYHYTDTTTQREALVVYSLGNYISNQTKDPATRGGLSVTCTLQKMPNGDKSITDVKYLHSWVSKTDNQSKRTYRIIPISYSDRDTGLIHPTEHERFRRYVEYSKTITLSDSIYPF</sequence>
<evidence type="ECO:0000259" key="3">
    <source>
        <dbReference type="SMART" id="SM00854"/>
    </source>
</evidence>
<organism evidence="4 5">
    <name type="scientific">Porphyromonas cangingivalis</name>
    <dbReference type="NCBI Taxonomy" id="36874"/>
    <lineage>
        <taxon>Bacteria</taxon>
        <taxon>Pseudomonadati</taxon>
        <taxon>Bacteroidota</taxon>
        <taxon>Bacteroidia</taxon>
        <taxon>Bacteroidales</taxon>
        <taxon>Porphyromonadaceae</taxon>
        <taxon>Porphyromonas</taxon>
    </lineage>
</organism>
<dbReference type="Gene3D" id="3.60.21.10">
    <property type="match status" value="1"/>
</dbReference>
<dbReference type="PROSITE" id="PS51257">
    <property type="entry name" value="PROKAR_LIPOPROTEIN"/>
    <property type="match status" value="1"/>
</dbReference>
<dbReference type="InterPro" id="IPR052169">
    <property type="entry name" value="CW_Biosynth-Accessory"/>
</dbReference>
<dbReference type="RefSeq" id="WP_025837901.1">
    <property type="nucleotide sequence ID" value="NZ_FUWL01000005.1"/>
</dbReference>
<name>A0A1T4KRX8_PORCN</name>
<dbReference type="SMART" id="SM00854">
    <property type="entry name" value="PGA_cap"/>
    <property type="match status" value="1"/>
</dbReference>
<dbReference type="InterPro" id="IPR019079">
    <property type="entry name" value="Capsule_synth_CapA"/>
</dbReference>
<evidence type="ECO:0000313" key="4">
    <source>
        <dbReference type="EMBL" id="SJZ45110.1"/>
    </source>
</evidence>
<evidence type="ECO:0000256" key="2">
    <source>
        <dbReference type="SAM" id="SignalP"/>
    </source>
</evidence>
<evidence type="ECO:0000313" key="5">
    <source>
        <dbReference type="Proteomes" id="UP000189956"/>
    </source>
</evidence>
<dbReference type="Pfam" id="PF09587">
    <property type="entry name" value="PGA_cap"/>
    <property type="match status" value="1"/>
</dbReference>
<proteinExistence type="inferred from homology"/>